<proteinExistence type="predicted"/>
<dbReference type="EMBL" id="LR746278">
    <property type="protein sequence ID" value="CAA7409147.1"/>
    <property type="molecule type" value="Genomic_DNA"/>
</dbReference>
<reference evidence="1" key="1">
    <citation type="submission" date="2020-02" db="EMBL/GenBank/DDBJ databases">
        <authorList>
            <person name="Scholz U."/>
            <person name="Mascher M."/>
            <person name="Fiebig A."/>
        </authorList>
    </citation>
    <scope>NUCLEOTIDE SEQUENCE</scope>
</reference>
<keyword evidence="2" id="KW-1185">Reference proteome</keyword>
<protein>
    <submittedName>
        <fullName evidence="1">Uncharacterized protein</fullName>
    </submittedName>
</protein>
<dbReference type="Proteomes" id="UP000663760">
    <property type="component" value="Chromosome 15"/>
</dbReference>
<accession>A0A7I8LGK0</accession>
<evidence type="ECO:0000313" key="2">
    <source>
        <dbReference type="Proteomes" id="UP000663760"/>
    </source>
</evidence>
<organism evidence="1 2">
    <name type="scientific">Spirodela intermedia</name>
    <name type="common">Intermediate duckweed</name>
    <dbReference type="NCBI Taxonomy" id="51605"/>
    <lineage>
        <taxon>Eukaryota</taxon>
        <taxon>Viridiplantae</taxon>
        <taxon>Streptophyta</taxon>
        <taxon>Embryophyta</taxon>
        <taxon>Tracheophyta</taxon>
        <taxon>Spermatophyta</taxon>
        <taxon>Magnoliopsida</taxon>
        <taxon>Liliopsida</taxon>
        <taxon>Araceae</taxon>
        <taxon>Lemnoideae</taxon>
        <taxon>Spirodela</taxon>
    </lineage>
</organism>
<sequence length="141" mass="15290">MLIVIPSIALRPIFDGEAGGGLEPTALLRLQGGVGPPQRPGLPSKLEIGKLENCTPSGISPDRLLLLRDLGIGPCSWFLDNSRISRFCMPEMLSGMVPVMLLLLRSSTWSCFSCPNSGRMGPVMPLSFRYSAGGKLEIWLY</sequence>
<evidence type="ECO:0000313" key="1">
    <source>
        <dbReference type="EMBL" id="CAA7409147.1"/>
    </source>
</evidence>
<dbReference type="AlphaFoldDB" id="A0A7I8LGK0"/>
<gene>
    <name evidence="1" type="ORF">SI8410_15019825</name>
</gene>
<name>A0A7I8LGK0_SPIIN</name>